<proteinExistence type="predicted"/>
<dbReference type="Proteomes" id="UP001499841">
    <property type="component" value="Unassembled WGS sequence"/>
</dbReference>
<keyword evidence="2" id="KW-1185">Reference proteome</keyword>
<accession>A0ABP8EVB6</accession>
<gene>
    <name evidence="1" type="ORF">GCM10022262_21800</name>
</gene>
<evidence type="ECO:0008006" key="3">
    <source>
        <dbReference type="Google" id="ProtNLM"/>
    </source>
</evidence>
<organism evidence="1 2">
    <name type="scientific">Georgenia daeguensis</name>
    <dbReference type="NCBI Taxonomy" id="908355"/>
    <lineage>
        <taxon>Bacteria</taxon>
        <taxon>Bacillati</taxon>
        <taxon>Actinomycetota</taxon>
        <taxon>Actinomycetes</taxon>
        <taxon>Micrococcales</taxon>
        <taxon>Bogoriellaceae</taxon>
        <taxon>Georgenia</taxon>
    </lineage>
</organism>
<evidence type="ECO:0000313" key="1">
    <source>
        <dbReference type="EMBL" id="GAA4287821.1"/>
    </source>
</evidence>
<evidence type="ECO:0000313" key="2">
    <source>
        <dbReference type="Proteomes" id="UP001499841"/>
    </source>
</evidence>
<reference evidence="2" key="1">
    <citation type="journal article" date="2019" name="Int. J. Syst. Evol. Microbiol.">
        <title>The Global Catalogue of Microorganisms (GCM) 10K type strain sequencing project: providing services to taxonomists for standard genome sequencing and annotation.</title>
        <authorList>
            <consortium name="The Broad Institute Genomics Platform"/>
            <consortium name="The Broad Institute Genome Sequencing Center for Infectious Disease"/>
            <person name="Wu L."/>
            <person name="Ma J."/>
        </authorList>
    </citation>
    <scope>NUCLEOTIDE SEQUENCE [LARGE SCALE GENOMIC DNA]</scope>
    <source>
        <strain evidence="2">JCM 17459</strain>
    </source>
</reference>
<name>A0ABP8EVB6_9MICO</name>
<sequence length="168" mass="16707">MAAVARSETCQHVAMTKTSWIGGCRTKAMAVGATVLVVTGAVTACAAADSAGESSAACAAPSVTVEPVTVAPGDEVTVRGEAMMEGCADAIGMDEDGNVISKETVTPFAGLEVRLLAAGTERVLATVDADEHGAFEITVRIPQDSPAGGAEVAVDVTGAESAKVEVVG</sequence>
<dbReference type="EMBL" id="BAABBA010000009">
    <property type="protein sequence ID" value="GAA4287821.1"/>
    <property type="molecule type" value="Genomic_DNA"/>
</dbReference>
<comment type="caution">
    <text evidence="1">The sequence shown here is derived from an EMBL/GenBank/DDBJ whole genome shotgun (WGS) entry which is preliminary data.</text>
</comment>
<protein>
    <recommendedName>
        <fullName evidence="3">Bacterial Ig domain-containing protein</fullName>
    </recommendedName>
</protein>